<dbReference type="InterPro" id="IPR006330">
    <property type="entry name" value="Ado/ade_deaminase"/>
</dbReference>
<dbReference type="Gene3D" id="3.20.20.140">
    <property type="entry name" value="Metal-dependent hydrolases"/>
    <property type="match status" value="2"/>
</dbReference>
<dbReference type="PANTHER" id="PTHR11409">
    <property type="entry name" value="ADENOSINE DEAMINASE"/>
    <property type="match status" value="1"/>
</dbReference>
<proteinExistence type="predicted"/>
<gene>
    <name evidence="1" type="ORF">AXF13_07845</name>
</gene>
<dbReference type="GO" id="GO:0006154">
    <property type="term" value="P:adenosine catabolic process"/>
    <property type="evidence" value="ECO:0007669"/>
    <property type="project" value="TreeGrafter"/>
</dbReference>
<keyword evidence="2" id="KW-1185">Reference proteome</keyword>
<dbReference type="PANTHER" id="PTHR11409:SF43">
    <property type="entry name" value="ADENOSINE DEAMINASE"/>
    <property type="match status" value="1"/>
</dbReference>
<dbReference type="GO" id="GO:0005829">
    <property type="term" value="C:cytosol"/>
    <property type="evidence" value="ECO:0007669"/>
    <property type="project" value="TreeGrafter"/>
</dbReference>
<dbReference type="SUPFAM" id="SSF51556">
    <property type="entry name" value="Metallo-dependent hydrolases"/>
    <property type="match status" value="1"/>
</dbReference>
<name>A0A120KM77_9BACT</name>
<dbReference type="STRING" id="44742.AXF13_07845"/>
<sequence length="872" mass="101616">MPLSAHTTFLSHSRILRKYLDGYWPYADSNLSELSQEVFTALREGSPGQPDYIHSSRIRVARRNVPRSFSTYLDHDAPEGGIPERFSLRDRLAHAIRSIEEEFLIERGGMLYVRQSVFEPWQECLTRLSPLPLLAAAAYRHYEGDLAKAQKLVLRTLQHSSLPGCREPELDDMIRAGEVLGEGSFGPGLDDLHIHLNGTTEACQAWLYCLREPYATLCNLQEQWSKPTVRQFYSERGIASNDWLFRLFLLADWLRCWMLELCFPSLTLPGNGEELQPYNQALTLEELRDGLSLTSSRRHPHFTWRGKRFGHPMDTRRLKYPLPRKHKITPLQMEGVFLLYAIDELFCGNCRRFPVMLHCYLLLQNYFVQLTVQQKEQVGFDQFQHITDNALRDAVEKEYKERFNQLHGMYGPDLSYVEGRFSPPDDPAKCIALVERIVQGYWLQFPSLRPDNDSRYDSKKAKTEGQNEKHIRDFPASFTLRLVAHFIKKPDSVAEENYCRHYALRRDLERRCGALLEAYRRSPRVRNFLVGVDAAANEMHAPPEVFAPVFRRCRKVVNNFTYHVGEDYLHLVSGIRAIAEAILYLDLKSGDRLGHCTALGIDPDIWLRAMGKKCYCPRGEWLDNLVWMAHVLEGNSDFSSELAAFKEEINQLYAEIYQKPEISRRILFSAWKLRDIDPLKSVWMESEWTSWNMIPFFTHFETAYAVGRIKNQLEAYEQFRLYHNPKYRKKFNEIIAVDTKKTPPELLRFLQDHLVGHLNEKHLIVEVMPTSNLFISFYQNYKEHHIFRWMEKNPDRPVPQFCLGSDDPGIFATNMRNEITHLLHIARELYPGSNSPMGAMRSLVRRGRAARFSRNAGYEENIEDQDSDWSIS</sequence>
<dbReference type="Proteomes" id="UP000069241">
    <property type="component" value="Chromosome"/>
</dbReference>
<dbReference type="EMBL" id="CP014229">
    <property type="protein sequence ID" value="AMD90036.1"/>
    <property type="molecule type" value="Genomic_DNA"/>
</dbReference>
<organism evidence="1 2">
    <name type="scientific">Desulfovibrio fairfieldensis</name>
    <dbReference type="NCBI Taxonomy" id="44742"/>
    <lineage>
        <taxon>Bacteria</taxon>
        <taxon>Pseudomonadati</taxon>
        <taxon>Thermodesulfobacteriota</taxon>
        <taxon>Desulfovibrionia</taxon>
        <taxon>Desulfovibrionales</taxon>
        <taxon>Desulfovibrionaceae</taxon>
        <taxon>Desulfovibrio</taxon>
    </lineage>
</organism>
<dbReference type="GO" id="GO:0046103">
    <property type="term" value="P:inosine biosynthetic process"/>
    <property type="evidence" value="ECO:0007669"/>
    <property type="project" value="TreeGrafter"/>
</dbReference>
<dbReference type="GO" id="GO:0043103">
    <property type="term" value="P:hypoxanthine salvage"/>
    <property type="evidence" value="ECO:0007669"/>
    <property type="project" value="TreeGrafter"/>
</dbReference>
<protein>
    <recommendedName>
        <fullName evidence="3">Adenosine deaminase</fullName>
    </recommendedName>
</protein>
<evidence type="ECO:0008006" key="3">
    <source>
        <dbReference type="Google" id="ProtNLM"/>
    </source>
</evidence>
<reference evidence="2" key="1">
    <citation type="submission" date="2016-02" db="EMBL/GenBank/DDBJ databases">
        <authorList>
            <person name="Holder M.E."/>
            <person name="Ajami N.J."/>
            <person name="Petrosino J.F."/>
        </authorList>
    </citation>
    <scope>NUCLEOTIDE SEQUENCE [LARGE SCALE GENOMIC DNA]</scope>
    <source>
        <strain evidence="2">CCUG 45958</strain>
    </source>
</reference>
<accession>A0A120KM77</accession>
<evidence type="ECO:0000313" key="1">
    <source>
        <dbReference type="EMBL" id="AMD90036.1"/>
    </source>
</evidence>
<dbReference type="KEGG" id="dfi:AXF13_07845"/>
<dbReference type="InterPro" id="IPR032466">
    <property type="entry name" value="Metal_Hydrolase"/>
</dbReference>
<dbReference type="GO" id="GO:0004000">
    <property type="term" value="F:adenosine deaminase activity"/>
    <property type="evidence" value="ECO:0007669"/>
    <property type="project" value="TreeGrafter"/>
</dbReference>
<evidence type="ECO:0000313" key="2">
    <source>
        <dbReference type="Proteomes" id="UP000069241"/>
    </source>
</evidence>
<dbReference type="RefSeq" id="WP_062252353.1">
    <property type="nucleotide sequence ID" value="NZ_CP014229.1"/>
</dbReference>
<dbReference type="AlphaFoldDB" id="A0A120KM77"/>